<comment type="caution">
    <text evidence="4">The sequence shown here is derived from an EMBL/GenBank/DDBJ whole genome shotgun (WGS) entry which is preliminary data.</text>
</comment>
<dbReference type="PROSITE" id="PS51450">
    <property type="entry name" value="LRR"/>
    <property type="match status" value="1"/>
</dbReference>
<dbReference type="InterPro" id="IPR001611">
    <property type="entry name" value="Leu-rich_rpt"/>
</dbReference>
<evidence type="ECO:0000256" key="1">
    <source>
        <dbReference type="ARBA" id="ARBA00005705"/>
    </source>
</evidence>
<dbReference type="SUPFAM" id="SSF52058">
    <property type="entry name" value="L domain-like"/>
    <property type="match status" value="1"/>
</dbReference>
<feature type="region of interest" description="Disordered" evidence="3">
    <location>
        <begin position="574"/>
        <end position="601"/>
    </location>
</feature>
<accession>A0A8X7X3G3</accession>
<evidence type="ECO:0000256" key="3">
    <source>
        <dbReference type="SAM" id="MobiDB-lite"/>
    </source>
</evidence>
<dbReference type="Proteomes" id="UP000886611">
    <property type="component" value="Unassembled WGS sequence"/>
</dbReference>
<feature type="compositionally biased region" description="Polar residues" evidence="3">
    <location>
        <begin position="729"/>
        <end position="745"/>
    </location>
</feature>
<name>A0A8X7X3G3_POLSE</name>
<feature type="region of interest" description="Disordered" evidence="3">
    <location>
        <begin position="665"/>
        <end position="827"/>
    </location>
</feature>
<proteinExistence type="inferred from homology"/>
<dbReference type="GO" id="GO:0070004">
    <property type="term" value="F:cysteine-type exopeptidase activity"/>
    <property type="evidence" value="ECO:0007669"/>
    <property type="project" value="InterPro"/>
</dbReference>
<dbReference type="FunFam" id="3.60.60.10:FF:000001">
    <property type="entry name" value="Secernin 1"/>
    <property type="match status" value="1"/>
</dbReference>
<feature type="compositionally biased region" description="Basic and acidic residues" evidence="3">
    <location>
        <begin position="798"/>
        <end position="812"/>
    </location>
</feature>
<sequence>MLPSMVWSPPRLFHDVVLLVNLMVKRGSLVPFLSPGLPVRMSTDIEPSSCDCFVALPPGSAGDYVIFGKNSDRPEDEVQEVVYFPAASYEPGSTVECTYIEIEQAETTHAVILSRPSWLWGAEMGANEHGVCIGNEAVWTKVPVMDEEALLGMDLVRLALERGSSAKEALDVIVNLLQCYGQGGNCREVMTPFSYHNTFLLVDRREAWVLETAGHLWAAQKINEDGVKNISNQLTIGTEITTEHPELRSFAQSHGWWDGETEFSFSQVYSLENPPARMEAAKRRYHGGQELLNIHCGSPDCCLISAHKHQQCLEFGSMTLKTMMEILRDEASGICMDSGGFRTTGSMVSILPQDSSLPCVHFFTATPNPSCSVFKPFIFTDSPTPVLQTISPKYGAHDPVKKKPRFQNSVDRRHELYLAHQAAFKGSEHRQILLRTLQQLEEQCLEDIMQMLAKGVAPEGEEWDVHPFLPVLPSGSDPFLLPGQDGLLPVSSLPSRFLTLAGNKIKQIENLRALSSLQFLDLSDNLIVQLDLDELPKNLIILNLTGNPCTAEKQYRTRLADALPHLRDLDNQSVLSKKDSKMDCSEDGGEEATSSEDEDDYYTHEAWSTDRVQDMFKTFREELLHQSEQRIRYATNEHESRMEEIEMMDGSAPSTRRLIQEQTASVNERKLQGPKEAPGSHPVDSNMNARETSGKLQRSKANSTGMKPAQDVTRKLPAISDDRHKKNSLGMSRSVKTIHSPQCTCSAPKPGSAGKKKAANTPIKSANDMKRAVKISSLSGKASSRIQSAESAPLAVDGPEKNARTAAGKDRTAPSVNPGGFAALQGN</sequence>
<dbReference type="PANTHER" id="PTHR12994">
    <property type="entry name" value="SECERNIN"/>
    <property type="match status" value="1"/>
</dbReference>
<dbReference type="Pfam" id="PF03577">
    <property type="entry name" value="Peptidase_C69"/>
    <property type="match status" value="1"/>
</dbReference>
<evidence type="ECO:0000313" key="4">
    <source>
        <dbReference type="EMBL" id="KAG2460656.1"/>
    </source>
</evidence>
<dbReference type="EMBL" id="JAATIS010004753">
    <property type="protein sequence ID" value="KAG2460656.1"/>
    <property type="molecule type" value="Genomic_DNA"/>
</dbReference>
<dbReference type="InterPro" id="IPR032675">
    <property type="entry name" value="LRR_dom_sf"/>
</dbReference>
<organism evidence="4 5">
    <name type="scientific">Polypterus senegalus</name>
    <name type="common">Senegal bichir</name>
    <dbReference type="NCBI Taxonomy" id="55291"/>
    <lineage>
        <taxon>Eukaryota</taxon>
        <taxon>Metazoa</taxon>
        <taxon>Chordata</taxon>
        <taxon>Craniata</taxon>
        <taxon>Vertebrata</taxon>
        <taxon>Euteleostomi</taxon>
        <taxon>Actinopterygii</taxon>
        <taxon>Polypteriformes</taxon>
        <taxon>Polypteridae</taxon>
        <taxon>Polypterus</taxon>
    </lineage>
</organism>
<evidence type="ECO:0000256" key="2">
    <source>
        <dbReference type="ARBA" id="ARBA00040986"/>
    </source>
</evidence>
<feature type="non-terminal residue" evidence="4">
    <location>
        <position position="1"/>
    </location>
</feature>
<feature type="compositionally biased region" description="Basic and acidic residues" evidence="3">
    <location>
        <begin position="574"/>
        <end position="584"/>
    </location>
</feature>
<dbReference type="Gene3D" id="3.60.60.10">
    <property type="entry name" value="Penicillin V Acylase, Chain A"/>
    <property type="match status" value="1"/>
</dbReference>
<protein>
    <recommendedName>
        <fullName evidence="2">Secernin-2</fullName>
    </recommendedName>
</protein>
<feature type="compositionally biased region" description="Acidic residues" evidence="3">
    <location>
        <begin position="585"/>
        <end position="600"/>
    </location>
</feature>
<dbReference type="InterPro" id="IPR005322">
    <property type="entry name" value="Peptidase_C69"/>
</dbReference>
<dbReference type="GO" id="GO:0016805">
    <property type="term" value="F:dipeptidase activity"/>
    <property type="evidence" value="ECO:0007669"/>
    <property type="project" value="InterPro"/>
</dbReference>
<dbReference type="GO" id="GO:0006508">
    <property type="term" value="P:proteolysis"/>
    <property type="evidence" value="ECO:0007669"/>
    <property type="project" value="InterPro"/>
</dbReference>
<dbReference type="PANTHER" id="PTHR12994:SF16">
    <property type="entry name" value="SECERNIN-2"/>
    <property type="match status" value="1"/>
</dbReference>
<comment type="similarity">
    <text evidence="1">Belongs to the peptidase C69 family. Secernin subfamily.</text>
</comment>
<feature type="compositionally biased region" description="Polar residues" evidence="3">
    <location>
        <begin position="776"/>
        <end position="790"/>
    </location>
</feature>
<keyword evidence="5" id="KW-1185">Reference proteome</keyword>
<dbReference type="Gene3D" id="3.80.10.10">
    <property type="entry name" value="Ribonuclease Inhibitor"/>
    <property type="match status" value="1"/>
</dbReference>
<evidence type="ECO:0000313" key="5">
    <source>
        <dbReference type="Proteomes" id="UP000886611"/>
    </source>
</evidence>
<feature type="compositionally biased region" description="Polar residues" evidence="3">
    <location>
        <begin position="683"/>
        <end position="705"/>
    </location>
</feature>
<dbReference type="AlphaFoldDB" id="A0A8X7X3G3"/>
<reference evidence="4 5" key="1">
    <citation type="journal article" date="2021" name="Cell">
        <title>Tracing the genetic footprints of vertebrate landing in non-teleost ray-finned fishes.</title>
        <authorList>
            <person name="Bi X."/>
            <person name="Wang K."/>
            <person name="Yang L."/>
            <person name="Pan H."/>
            <person name="Jiang H."/>
            <person name="Wei Q."/>
            <person name="Fang M."/>
            <person name="Yu H."/>
            <person name="Zhu C."/>
            <person name="Cai Y."/>
            <person name="He Y."/>
            <person name="Gan X."/>
            <person name="Zeng H."/>
            <person name="Yu D."/>
            <person name="Zhu Y."/>
            <person name="Jiang H."/>
            <person name="Qiu Q."/>
            <person name="Yang H."/>
            <person name="Zhang Y.E."/>
            <person name="Wang W."/>
            <person name="Zhu M."/>
            <person name="He S."/>
            <person name="Zhang G."/>
        </authorList>
    </citation>
    <scope>NUCLEOTIDE SEQUENCE [LARGE SCALE GENOMIC DNA]</scope>
    <source>
        <strain evidence="4">Bchr_013</strain>
    </source>
</reference>
<gene>
    <name evidence="4" type="primary">Scrn2</name>
    <name evidence="4" type="ORF">GTO96_0010977</name>
</gene>
<feature type="non-terminal residue" evidence="4">
    <location>
        <position position="827"/>
    </location>
</feature>